<accession>A0AC35FSF3</accession>
<reference evidence="2" key="1">
    <citation type="submission" date="2022-11" db="UniProtKB">
        <authorList>
            <consortium name="WormBaseParasite"/>
        </authorList>
    </citation>
    <scope>IDENTIFICATION</scope>
</reference>
<proteinExistence type="predicted"/>
<organism evidence="1 2">
    <name type="scientific">Panagrolaimus sp. PS1159</name>
    <dbReference type="NCBI Taxonomy" id="55785"/>
    <lineage>
        <taxon>Eukaryota</taxon>
        <taxon>Metazoa</taxon>
        <taxon>Ecdysozoa</taxon>
        <taxon>Nematoda</taxon>
        <taxon>Chromadorea</taxon>
        <taxon>Rhabditida</taxon>
        <taxon>Tylenchina</taxon>
        <taxon>Panagrolaimomorpha</taxon>
        <taxon>Panagrolaimoidea</taxon>
        <taxon>Panagrolaimidae</taxon>
        <taxon>Panagrolaimus</taxon>
    </lineage>
</organism>
<dbReference type="Proteomes" id="UP000887580">
    <property type="component" value="Unplaced"/>
</dbReference>
<name>A0AC35FSF3_9BILA</name>
<sequence>MKNSIFVILIFFSAICVALAQLPTGSSSFQVISAVNNKPIDVATYVPIGITKSSTIIIVMHGAGDNGVGMRNAWINLANQYKFIILAPYFGTQWWGTYQLAGLDGPTMDYEIDSLDIVFQEATKRLNSTVLKYYLYGMSAGCQFVHRASTFTSSTKIKAVVCASAGFYTFPTDMEMYPYGLFGSGAEPKLEKHFCRNTVIIVGGSDTTRDSALLMSSAADAQGLTRLARAQNYFTSSKAAATQMELTFNWRFNILPGVTHDNGPLAIYAAAEFAKWDQNGITEVCASLKPTTPATTTTTTLPTTALPNPCKGPLDIVFVIDGSDTMTAARFNIVKAQIAAAINQNGIVWGPNAAHVGIVISTGLMVGGATTPYRHLDLEGCQYYAGACTNPTVTSTATLLAAINNMKFSGGKNNIALSMSETMTGEYEGLPDSWYVFGGPFWGSAGDRPNVPNVMIVISGADTSNVAPARDALIAQGVKVFAVGLSDLASTQLNAITGNPSNSFSNAPEALANAITNICHQIGSTTTTTKPTTTTTKATTTVPSGWTEWTTSSCSANCGLCGRAVMRRICRGGICLGANSSTVTCGAPTLCPFGLGFPSCCEPAKRAIINGVITCA</sequence>
<evidence type="ECO:0000313" key="1">
    <source>
        <dbReference type="Proteomes" id="UP000887580"/>
    </source>
</evidence>
<dbReference type="WBParaSite" id="PS1159_v2.g20429.t1">
    <property type="protein sequence ID" value="PS1159_v2.g20429.t1"/>
    <property type="gene ID" value="PS1159_v2.g20429"/>
</dbReference>
<protein>
    <submittedName>
        <fullName evidence="2">VWFA domain-containing protein</fullName>
    </submittedName>
</protein>
<evidence type="ECO:0000313" key="2">
    <source>
        <dbReference type="WBParaSite" id="PS1159_v2.g20429.t1"/>
    </source>
</evidence>